<evidence type="ECO:0000313" key="3">
    <source>
        <dbReference type="Proteomes" id="UP000295717"/>
    </source>
</evidence>
<reference evidence="2 3" key="1">
    <citation type="submission" date="2019-03" db="EMBL/GenBank/DDBJ databases">
        <title>Genomic Encyclopedia of Type Strains, Phase IV (KMG-IV): sequencing the most valuable type-strain genomes for metagenomic binning, comparative biology and taxonomic classification.</title>
        <authorList>
            <person name="Goeker M."/>
        </authorList>
    </citation>
    <scope>NUCLEOTIDE SEQUENCE [LARGE SCALE GENOMIC DNA]</scope>
    <source>
        <strain evidence="2 3">DSM 13587</strain>
    </source>
</reference>
<dbReference type="GO" id="GO:0004519">
    <property type="term" value="F:endonuclease activity"/>
    <property type="evidence" value="ECO:0007669"/>
    <property type="project" value="UniProtKB-KW"/>
</dbReference>
<dbReference type="CDD" id="cd06260">
    <property type="entry name" value="DUF820-like"/>
    <property type="match status" value="1"/>
</dbReference>
<dbReference type="Gene3D" id="3.90.1570.10">
    <property type="entry name" value="tt1808, chain A"/>
    <property type="match status" value="1"/>
</dbReference>
<sequence length="141" mass="15868">MMTEPARIGRTGMSNTADCFFYPEVFVTCHPGDAGEPQMKRHPSLIVEVLSESTAAYNRGAKFGYYRQIPSLTECVLIETERMTVDVFRRRPDGQWLFLSSGVGQTLEFASIDFQCPIEAIYEDVRCAEISLNPELPHAVL</sequence>
<keyword evidence="3" id="KW-1185">Reference proteome</keyword>
<keyword evidence="2" id="KW-0255">Endonuclease</keyword>
<dbReference type="InterPro" id="IPR011335">
    <property type="entry name" value="Restrct_endonuc-II-like"/>
</dbReference>
<dbReference type="EMBL" id="SMAO01000007">
    <property type="protein sequence ID" value="TCT19812.1"/>
    <property type="molecule type" value="Genomic_DNA"/>
</dbReference>
<dbReference type="AlphaFoldDB" id="A0A4V2V145"/>
<protein>
    <submittedName>
        <fullName evidence="2">Putative restriction endonuclease</fullName>
    </submittedName>
</protein>
<accession>A0A4V2V145</accession>
<dbReference type="OrthoDB" id="26750at2"/>
<name>A0A4V2V145_9GAMM</name>
<keyword evidence="2" id="KW-0540">Nuclease</keyword>
<dbReference type="InterPro" id="IPR008538">
    <property type="entry name" value="Uma2"/>
</dbReference>
<dbReference type="InterPro" id="IPR012296">
    <property type="entry name" value="Nuclease_put_TT1808"/>
</dbReference>
<gene>
    <name evidence="2" type="ORF">EDC35_107140</name>
</gene>
<feature type="domain" description="Putative restriction endonuclease" evidence="1">
    <location>
        <begin position="16"/>
        <end position="101"/>
    </location>
</feature>
<dbReference type="Proteomes" id="UP000295717">
    <property type="component" value="Unassembled WGS sequence"/>
</dbReference>
<comment type="caution">
    <text evidence="2">The sequence shown here is derived from an EMBL/GenBank/DDBJ whole genome shotgun (WGS) entry which is preliminary data.</text>
</comment>
<organism evidence="2 3">
    <name type="scientific">Thiobaca trueperi</name>
    <dbReference type="NCBI Taxonomy" id="127458"/>
    <lineage>
        <taxon>Bacteria</taxon>
        <taxon>Pseudomonadati</taxon>
        <taxon>Pseudomonadota</taxon>
        <taxon>Gammaproteobacteria</taxon>
        <taxon>Chromatiales</taxon>
        <taxon>Chromatiaceae</taxon>
        <taxon>Thiobaca</taxon>
    </lineage>
</organism>
<evidence type="ECO:0000313" key="2">
    <source>
        <dbReference type="EMBL" id="TCT19812.1"/>
    </source>
</evidence>
<dbReference type="SUPFAM" id="SSF52980">
    <property type="entry name" value="Restriction endonuclease-like"/>
    <property type="match status" value="1"/>
</dbReference>
<evidence type="ECO:0000259" key="1">
    <source>
        <dbReference type="Pfam" id="PF05685"/>
    </source>
</evidence>
<proteinExistence type="predicted"/>
<dbReference type="Pfam" id="PF05685">
    <property type="entry name" value="Uma2"/>
    <property type="match status" value="1"/>
</dbReference>
<dbReference type="PANTHER" id="PTHR36558:SF1">
    <property type="entry name" value="RESTRICTION ENDONUCLEASE DOMAIN-CONTAINING PROTEIN-RELATED"/>
    <property type="match status" value="1"/>
</dbReference>
<keyword evidence="2" id="KW-0378">Hydrolase</keyword>
<dbReference type="PANTHER" id="PTHR36558">
    <property type="entry name" value="GLR1098 PROTEIN"/>
    <property type="match status" value="1"/>
</dbReference>